<comment type="similarity">
    <text evidence="3">Belongs to the UCMA family.</text>
</comment>
<organism evidence="12 13">
    <name type="scientific">Geotrypetes seraphini</name>
    <name type="common">Gaboon caecilian</name>
    <name type="synonym">Caecilia seraphini</name>
    <dbReference type="NCBI Taxonomy" id="260995"/>
    <lineage>
        <taxon>Eukaryota</taxon>
        <taxon>Metazoa</taxon>
        <taxon>Chordata</taxon>
        <taxon>Craniata</taxon>
        <taxon>Vertebrata</taxon>
        <taxon>Euteleostomi</taxon>
        <taxon>Amphibia</taxon>
        <taxon>Gymnophiona</taxon>
        <taxon>Geotrypetes</taxon>
    </lineage>
</organism>
<sequence length="129" mass="15957">MWAGWDGQWAALADWFLCLLSVLQEGESAALGLSKADAEKNKPNPKKNIFLQESEANNFFKRRSKRSYRSRDELNAEHRREYYEEQKNEYENHAEEQHNEHQERIQEHREQWRQWHYNSYYPSYRYRHY</sequence>
<name>A0A6P8S950_GEOSA</name>
<accession>A0A6P8S950</accession>
<protein>
    <recommendedName>
        <fullName evidence="4">Unique cartilage matrix-associated protein</fullName>
    </recommendedName>
</protein>
<comment type="subcellular location">
    <subcellularLocation>
        <location evidence="2">Secreted</location>
        <location evidence="2">Extracellular space</location>
        <location evidence="2">Extracellular matrix</location>
    </subcellularLocation>
</comment>
<proteinExistence type="inferred from homology"/>
<dbReference type="GO" id="GO:0048706">
    <property type="term" value="P:embryonic skeletal system development"/>
    <property type="evidence" value="ECO:0007669"/>
    <property type="project" value="TreeGrafter"/>
</dbReference>
<evidence type="ECO:0000256" key="5">
    <source>
        <dbReference type="ARBA" id="ARBA00022525"/>
    </source>
</evidence>
<evidence type="ECO:0000256" key="11">
    <source>
        <dbReference type="SAM" id="SignalP"/>
    </source>
</evidence>
<feature type="signal peptide" evidence="11">
    <location>
        <begin position="1"/>
        <end position="28"/>
    </location>
</feature>
<feature type="chain" id="PRO_5028395875" description="Unique cartilage matrix-associated protein" evidence="11">
    <location>
        <begin position="29"/>
        <end position="129"/>
    </location>
</feature>
<gene>
    <name evidence="13" type="primary">UCMA</name>
</gene>
<evidence type="ECO:0000256" key="7">
    <source>
        <dbReference type="ARBA" id="ARBA00022641"/>
    </source>
</evidence>
<dbReference type="GO" id="GO:0045667">
    <property type="term" value="P:regulation of osteoblast differentiation"/>
    <property type="evidence" value="ECO:0007669"/>
    <property type="project" value="InterPro"/>
</dbReference>
<dbReference type="FunCoup" id="A0A6P8S950">
    <property type="interactions" value="7"/>
</dbReference>
<keyword evidence="8 11" id="KW-0732">Signal</keyword>
<dbReference type="RefSeq" id="XP_033814719.1">
    <property type="nucleotide sequence ID" value="XM_033958828.1"/>
</dbReference>
<dbReference type="GeneID" id="117366865"/>
<feature type="region of interest" description="Disordered" evidence="10">
    <location>
        <begin position="85"/>
        <end position="108"/>
    </location>
</feature>
<comment type="function">
    <text evidence="1">May be involved in the negative control of osteogenic differentiation of osteochondrogenic precursor cells in peripheral zones of fetal cartilage and at the cartilage-bone interface.</text>
</comment>
<dbReference type="PANTHER" id="PTHR28647">
    <property type="entry name" value="UNIQUE CARTILAGE MATRIX-ASSOCIATED PROTEIN"/>
    <property type="match status" value="1"/>
</dbReference>
<dbReference type="OrthoDB" id="8907123at2759"/>
<keyword evidence="12" id="KW-1185">Reference proteome</keyword>
<dbReference type="InterPro" id="IPR031386">
    <property type="entry name" value="UCMA"/>
</dbReference>
<evidence type="ECO:0000313" key="13">
    <source>
        <dbReference type="RefSeq" id="XP_033814719.1"/>
    </source>
</evidence>
<dbReference type="KEGG" id="gsh:117366865"/>
<evidence type="ECO:0000256" key="10">
    <source>
        <dbReference type="SAM" id="MobiDB-lite"/>
    </source>
</evidence>
<dbReference type="GO" id="GO:0031012">
    <property type="term" value="C:extracellular matrix"/>
    <property type="evidence" value="ECO:0007669"/>
    <property type="project" value="TreeGrafter"/>
</dbReference>
<evidence type="ECO:0000256" key="6">
    <source>
        <dbReference type="ARBA" id="ARBA00022530"/>
    </source>
</evidence>
<keyword evidence="6" id="KW-0272">Extracellular matrix</keyword>
<reference evidence="13" key="1">
    <citation type="submission" date="2025-08" db="UniProtKB">
        <authorList>
            <consortium name="RefSeq"/>
        </authorList>
    </citation>
    <scope>IDENTIFICATION</scope>
</reference>
<evidence type="ECO:0000256" key="3">
    <source>
        <dbReference type="ARBA" id="ARBA00011000"/>
    </source>
</evidence>
<keyword evidence="9" id="KW-0175">Coiled coil</keyword>
<dbReference type="Proteomes" id="UP000515159">
    <property type="component" value="Chromosome 9"/>
</dbReference>
<evidence type="ECO:0000256" key="8">
    <source>
        <dbReference type="ARBA" id="ARBA00022729"/>
    </source>
</evidence>
<evidence type="ECO:0000256" key="1">
    <source>
        <dbReference type="ARBA" id="ARBA00002111"/>
    </source>
</evidence>
<evidence type="ECO:0000256" key="9">
    <source>
        <dbReference type="ARBA" id="ARBA00023054"/>
    </source>
</evidence>
<evidence type="ECO:0000256" key="2">
    <source>
        <dbReference type="ARBA" id="ARBA00004498"/>
    </source>
</evidence>
<keyword evidence="7" id="KW-0765">Sulfation</keyword>
<dbReference type="InParanoid" id="A0A6P8S950"/>
<keyword evidence="5" id="KW-0964">Secreted</keyword>
<evidence type="ECO:0000256" key="4">
    <source>
        <dbReference type="ARBA" id="ARBA00013765"/>
    </source>
</evidence>
<dbReference type="PANTHER" id="PTHR28647:SF2">
    <property type="entry name" value="UNIQUE CARTILAGE MATRIX-ASSOCIATED PROTEIN"/>
    <property type="match status" value="1"/>
</dbReference>
<evidence type="ECO:0000313" key="12">
    <source>
        <dbReference type="Proteomes" id="UP000515159"/>
    </source>
</evidence>
<dbReference type="CTD" id="221044"/>
<dbReference type="AlphaFoldDB" id="A0A6P8S950"/>
<dbReference type="Pfam" id="PF17085">
    <property type="entry name" value="UCMA"/>
    <property type="match status" value="1"/>
</dbReference>